<accession>A0AAV7F307</accession>
<protein>
    <submittedName>
        <fullName evidence="2">Uncharacterized protein</fullName>
    </submittedName>
</protein>
<proteinExistence type="predicted"/>
<evidence type="ECO:0000313" key="2">
    <source>
        <dbReference type="EMBL" id="KAG9453948.1"/>
    </source>
</evidence>
<gene>
    <name evidence="2" type="ORF">H6P81_006852</name>
</gene>
<evidence type="ECO:0000313" key="3">
    <source>
        <dbReference type="Proteomes" id="UP000825729"/>
    </source>
</evidence>
<sequence length="194" mass="20322">MGNLILMHSLINNLPGTGFPPPRILARLGRRGVPEAGIGAEPNRETIIGLERSSSSRVAATRPCDPWKLNELSESSRPSTFHRRHQDRSTGPPTTPTATSAGGRVGSANSQCNRHGSRHAARAKSRTQSGAISRSDGARRGVIRKPELIAGQSAAELDATTAATGGGPPRVPRVDSSGVPTSKKTVREAGVAED</sequence>
<reference evidence="2 3" key="1">
    <citation type="submission" date="2021-07" db="EMBL/GenBank/DDBJ databases">
        <title>The Aristolochia fimbriata genome: insights into angiosperm evolution, floral development and chemical biosynthesis.</title>
        <authorList>
            <person name="Jiao Y."/>
        </authorList>
    </citation>
    <scope>NUCLEOTIDE SEQUENCE [LARGE SCALE GENOMIC DNA]</scope>
    <source>
        <strain evidence="2">IBCAS-2021</strain>
        <tissue evidence="2">Leaf</tissue>
    </source>
</reference>
<feature type="region of interest" description="Disordered" evidence="1">
    <location>
        <begin position="68"/>
        <end position="194"/>
    </location>
</feature>
<keyword evidence="3" id="KW-1185">Reference proteome</keyword>
<comment type="caution">
    <text evidence="2">The sequence shown here is derived from an EMBL/GenBank/DDBJ whole genome shotgun (WGS) entry which is preliminary data.</text>
</comment>
<evidence type="ECO:0000256" key="1">
    <source>
        <dbReference type="SAM" id="MobiDB-lite"/>
    </source>
</evidence>
<dbReference type="EMBL" id="JAINDJ010000003">
    <property type="protein sequence ID" value="KAG9453948.1"/>
    <property type="molecule type" value="Genomic_DNA"/>
</dbReference>
<feature type="compositionally biased region" description="Basic residues" evidence="1">
    <location>
        <begin position="115"/>
        <end position="125"/>
    </location>
</feature>
<organism evidence="2 3">
    <name type="scientific">Aristolochia fimbriata</name>
    <name type="common">White veined hardy Dutchman's pipe vine</name>
    <dbReference type="NCBI Taxonomy" id="158543"/>
    <lineage>
        <taxon>Eukaryota</taxon>
        <taxon>Viridiplantae</taxon>
        <taxon>Streptophyta</taxon>
        <taxon>Embryophyta</taxon>
        <taxon>Tracheophyta</taxon>
        <taxon>Spermatophyta</taxon>
        <taxon>Magnoliopsida</taxon>
        <taxon>Magnoliidae</taxon>
        <taxon>Piperales</taxon>
        <taxon>Aristolochiaceae</taxon>
        <taxon>Aristolochia</taxon>
    </lineage>
</organism>
<name>A0AAV7F307_ARIFI</name>
<dbReference type="Proteomes" id="UP000825729">
    <property type="component" value="Unassembled WGS sequence"/>
</dbReference>
<feature type="compositionally biased region" description="Low complexity" evidence="1">
    <location>
        <begin position="89"/>
        <end position="102"/>
    </location>
</feature>
<feature type="compositionally biased region" description="Basic and acidic residues" evidence="1">
    <location>
        <begin position="136"/>
        <end position="147"/>
    </location>
</feature>
<dbReference type="AlphaFoldDB" id="A0AAV7F307"/>